<accession>A0A5R8QHU4</accession>
<dbReference type="InterPro" id="IPR011063">
    <property type="entry name" value="TilS/TtcA_N"/>
</dbReference>
<evidence type="ECO:0000313" key="10">
    <source>
        <dbReference type="EMBL" id="TLG77296.1"/>
    </source>
</evidence>
<dbReference type="GO" id="GO:0005524">
    <property type="term" value="F:ATP binding"/>
    <property type="evidence" value="ECO:0007669"/>
    <property type="project" value="UniProtKB-KW"/>
</dbReference>
<dbReference type="EMBL" id="VBWP01000001">
    <property type="protein sequence ID" value="TLG77296.1"/>
    <property type="molecule type" value="Genomic_DNA"/>
</dbReference>
<dbReference type="NCBIfam" id="TIGR02433">
    <property type="entry name" value="lysidine_TilS_C"/>
    <property type="match status" value="1"/>
</dbReference>
<dbReference type="InterPro" id="IPR012094">
    <property type="entry name" value="tRNA_Ile_lys_synt"/>
</dbReference>
<dbReference type="InterPro" id="IPR014729">
    <property type="entry name" value="Rossmann-like_a/b/a_fold"/>
</dbReference>
<comment type="caution">
    <text evidence="8">Lacks conserved residue(s) required for the propagation of feature annotation.</text>
</comment>
<comment type="catalytic activity">
    <reaction evidence="7 8">
        <text>cytidine(34) in tRNA(Ile2) + L-lysine + ATP = lysidine(34) in tRNA(Ile2) + AMP + diphosphate + H(+)</text>
        <dbReference type="Rhea" id="RHEA:43744"/>
        <dbReference type="Rhea" id="RHEA-COMP:10625"/>
        <dbReference type="Rhea" id="RHEA-COMP:10670"/>
        <dbReference type="ChEBI" id="CHEBI:15378"/>
        <dbReference type="ChEBI" id="CHEBI:30616"/>
        <dbReference type="ChEBI" id="CHEBI:32551"/>
        <dbReference type="ChEBI" id="CHEBI:33019"/>
        <dbReference type="ChEBI" id="CHEBI:82748"/>
        <dbReference type="ChEBI" id="CHEBI:83665"/>
        <dbReference type="ChEBI" id="CHEBI:456215"/>
        <dbReference type="EC" id="6.3.4.19"/>
    </reaction>
</comment>
<dbReference type="FunCoup" id="A0A5R8QHU4">
    <property type="interactions" value="124"/>
</dbReference>
<organism evidence="10 11">
    <name type="scientific">Culicoidibacter larvae</name>
    <dbReference type="NCBI Taxonomy" id="2579976"/>
    <lineage>
        <taxon>Bacteria</taxon>
        <taxon>Bacillati</taxon>
        <taxon>Bacillota</taxon>
        <taxon>Culicoidibacteria</taxon>
        <taxon>Culicoidibacterales</taxon>
        <taxon>Culicoidibacteraceae</taxon>
        <taxon>Culicoidibacter</taxon>
    </lineage>
</organism>
<dbReference type="InterPro" id="IPR012795">
    <property type="entry name" value="tRNA_Ile_lys_synt_N"/>
</dbReference>
<keyword evidence="5" id="KW-0547">Nucleotide-binding</keyword>
<proteinExistence type="inferred from homology"/>
<dbReference type="Proteomes" id="UP000306912">
    <property type="component" value="Unassembled WGS sequence"/>
</dbReference>
<dbReference type="OrthoDB" id="9807403at2"/>
<dbReference type="GO" id="GO:0006400">
    <property type="term" value="P:tRNA modification"/>
    <property type="evidence" value="ECO:0007669"/>
    <property type="project" value="UniProtKB-UniRule"/>
</dbReference>
<evidence type="ECO:0000256" key="8">
    <source>
        <dbReference type="HAMAP-Rule" id="MF_01161"/>
    </source>
</evidence>
<evidence type="ECO:0000256" key="7">
    <source>
        <dbReference type="ARBA" id="ARBA00048539"/>
    </source>
</evidence>
<dbReference type="Pfam" id="PF01171">
    <property type="entry name" value="ATP_bind_3"/>
    <property type="match status" value="1"/>
</dbReference>
<reference evidence="10 11" key="1">
    <citation type="submission" date="2019-05" db="EMBL/GenBank/DDBJ databases">
        <title>Culicoidintestinum kansasii gen. nov., sp. nov. from the gastrointestinal tract of the biting midge, Culicoides sonorensis.</title>
        <authorList>
            <person name="Neupane S."/>
            <person name="Ghosh A."/>
            <person name="Gunther S."/>
            <person name="Martin K."/>
            <person name="Zurek L."/>
        </authorList>
    </citation>
    <scope>NUCLEOTIDE SEQUENCE [LARGE SCALE GENOMIC DNA]</scope>
    <source>
        <strain evidence="10 11">CS-1</strain>
    </source>
</reference>
<dbReference type="Pfam" id="PF11734">
    <property type="entry name" value="TilS_C"/>
    <property type="match status" value="1"/>
</dbReference>
<dbReference type="SUPFAM" id="SSF52402">
    <property type="entry name" value="Adenine nucleotide alpha hydrolases-like"/>
    <property type="match status" value="1"/>
</dbReference>
<evidence type="ECO:0000256" key="2">
    <source>
        <dbReference type="ARBA" id="ARBA00022490"/>
    </source>
</evidence>
<keyword evidence="3 8" id="KW-0436">Ligase</keyword>
<gene>
    <name evidence="8 10" type="primary">tilS</name>
    <name evidence="10" type="ORF">FEZ08_01375</name>
</gene>
<comment type="caution">
    <text evidence="10">The sequence shown here is derived from an EMBL/GenBank/DDBJ whole genome shotgun (WGS) entry which is preliminary data.</text>
</comment>
<evidence type="ECO:0000256" key="4">
    <source>
        <dbReference type="ARBA" id="ARBA00022694"/>
    </source>
</evidence>
<dbReference type="NCBIfam" id="TIGR02432">
    <property type="entry name" value="lysidine_TilS_N"/>
    <property type="match status" value="1"/>
</dbReference>
<evidence type="ECO:0000256" key="6">
    <source>
        <dbReference type="ARBA" id="ARBA00022840"/>
    </source>
</evidence>
<evidence type="ECO:0000256" key="3">
    <source>
        <dbReference type="ARBA" id="ARBA00022598"/>
    </source>
</evidence>
<comment type="subcellular location">
    <subcellularLocation>
        <location evidence="1 8">Cytoplasm</location>
    </subcellularLocation>
</comment>
<comment type="function">
    <text evidence="8">Ligates lysine onto the cytidine present at position 34 of the AUA codon-specific tRNA(Ile) that contains the anticodon CAU, in an ATP-dependent manner. Cytidine is converted to lysidine, thus changing the amino acid specificity of the tRNA from methionine to isoleucine.</text>
</comment>
<keyword evidence="2 8" id="KW-0963">Cytoplasm</keyword>
<dbReference type="SUPFAM" id="SSF56037">
    <property type="entry name" value="PheT/TilS domain"/>
    <property type="match status" value="1"/>
</dbReference>
<dbReference type="CDD" id="cd01992">
    <property type="entry name" value="TilS_N"/>
    <property type="match status" value="1"/>
</dbReference>
<dbReference type="RefSeq" id="WP_138189904.1">
    <property type="nucleotide sequence ID" value="NZ_VBWP01000001.1"/>
</dbReference>
<dbReference type="AlphaFoldDB" id="A0A5R8QHU4"/>
<sequence>MSSVEQRVACLELNKVQPVVVGVSTGVDSMVLLHALKQQNIAVVAVYVNHHKRPLQIPTELALLERVCGDYGFEYRIFDLPEMGAGKNFHDFAHQFRYQSFVRVAQEMQAQAILTAHHADDQVETVLMRLVRGTSPRGLAGIRPVSHFDGVKVLRPFISLTKKQVITYAAENMVEFVEDESNASEDYLRNRLRHNVVPQLMGENEQSYAHVQRLLDMVATQNRYVDKLVARCIDEVVVFSEHQMSLSRERFLLVDEDLQGLVMAELLRRYTGSDAAAEKTDLVLNWLRNGIKPNAVFYIAQNTSIIREYDIIKFAYPLVITPLNKVQLNAGMQFIDNIKIVLDNESHTEEMTGYFIEKSMVVFPLYIRAFLRGDRIQMAHGGSKKVSRIFIDKKVPQSERLQVPIIVDSQGQILIVGEYAVADSVKKHNFIGACPLYMEQVNK</sequence>
<evidence type="ECO:0000256" key="5">
    <source>
        <dbReference type="ARBA" id="ARBA00022741"/>
    </source>
</evidence>
<dbReference type="InterPro" id="IPR012796">
    <property type="entry name" value="Lysidine-tRNA-synth_C"/>
</dbReference>
<evidence type="ECO:0000259" key="9">
    <source>
        <dbReference type="SMART" id="SM00977"/>
    </source>
</evidence>
<dbReference type="GO" id="GO:0005737">
    <property type="term" value="C:cytoplasm"/>
    <property type="evidence" value="ECO:0007669"/>
    <property type="project" value="UniProtKB-SubCell"/>
</dbReference>
<dbReference type="InParanoid" id="A0A5R8QHU4"/>
<dbReference type="PANTHER" id="PTHR43033:SF1">
    <property type="entry name" value="TRNA(ILE)-LYSIDINE SYNTHASE-RELATED"/>
    <property type="match status" value="1"/>
</dbReference>
<dbReference type="HAMAP" id="MF_01161">
    <property type="entry name" value="tRNA_Ile_lys_synt"/>
    <property type="match status" value="1"/>
</dbReference>
<keyword evidence="6" id="KW-0067">ATP-binding</keyword>
<keyword evidence="11" id="KW-1185">Reference proteome</keyword>
<dbReference type="PANTHER" id="PTHR43033">
    <property type="entry name" value="TRNA(ILE)-LYSIDINE SYNTHASE-RELATED"/>
    <property type="match status" value="1"/>
</dbReference>
<keyword evidence="4 8" id="KW-0819">tRNA processing</keyword>
<dbReference type="Gene3D" id="3.40.50.620">
    <property type="entry name" value="HUPs"/>
    <property type="match status" value="1"/>
</dbReference>
<evidence type="ECO:0000256" key="1">
    <source>
        <dbReference type="ARBA" id="ARBA00004496"/>
    </source>
</evidence>
<comment type="similarity">
    <text evidence="8">Belongs to the tRNA(Ile)-lysidine synthase family.</text>
</comment>
<dbReference type="EC" id="6.3.4.19" evidence="8"/>
<evidence type="ECO:0000313" key="11">
    <source>
        <dbReference type="Proteomes" id="UP000306912"/>
    </source>
</evidence>
<feature type="domain" description="Lysidine-tRNA(Ile) synthetase C-terminal" evidence="9">
    <location>
        <begin position="365"/>
        <end position="427"/>
    </location>
</feature>
<protein>
    <recommendedName>
        <fullName evidence="8">tRNA(Ile)-lysidine synthase</fullName>
        <ecNumber evidence="8">6.3.4.19</ecNumber>
    </recommendedName>
    <alternativeName>
        <fullName evidence="8">tRNA(Ile)-2-lysyl-cytidine synthase</fullName>
    </alternativeName>
    <alternativeName>
        <fullName evidence="8">tRNA(Ile)-lysidine synthetase</fullName>
    </alternativeName>
</protein>
<dbReference type="SMART" id="SM00977">
    <property type="entry name" value="TilS_C"/>
    <property type="match status" value="1"/>
</dbReference>
<name>A0A5R8QHU4_9FIRM</name>
<dbReference type="GO" id="GO:0032267">
    <property type="term" value="F:tRNA(Ile)-lysidine synthase activity"/>
    <property type="evidence" value="ECO:0007669"/>
    <property type="project" value="UniProtKB-EC"/>
</dbReference>